<dbReference type="Proteomes" id="UP000565205">
    <property type="component" value="Unassembled WGS sequence"/>
</dbReference>
<evidence type="ECO:0000256" key="5">
    <source>
        <dbReference type="NCBIfam" id="TIGR00205"/>
    </source>
</evidence>
<evidence type="ECO:0000313" key="8">
    <source>
        <dbReference type="Proteomes" id="UP000557688"/>
    </source>
</evidence>
<comment type="similarity">
    <text evidence="2 4">Belongs to the FliE family.</text>
</comment>
<dbReference type="NCBIfam" id="TIGR00205">
    <property type="entry name" value="fliE"/>
    <property type="match status" value="1"/>
</dbReference>
<gene>
    <name evidence="4 7" type="primary">fliE</name>
    <name evidence="6" type="ORF">FHR90_000502</name>
    <name evidence="7" type="ORF">HUK83_04280</name>
</gene>
<evidence type="ECO:0000313" key="7">
    <source>
        <dbReference type="EMBL" id="NVN29552.1"/>
    </source>
</evidence>
<dbReference type="GO" id="GO:0005198">
    <property type="term" value="F:structural molecule activity"/>
    <property type="evidence" value="ECO:0007669"/>
    <property type="project" value="UniProtKB-UniRule"/>
</dbReference>
<keyword evidence="7" id="KW-0969">Cilium</keyword>
<evidence type="ECO:0000256" key="4">
    <source>
        <dbReference type="HAMAP-Rule" id="MF_00724"/>
    </source>
</evidence>
<sequence>MIDRAASSLSQFASAAYGRIERSTASGTDASSGLSSFGATLQGALQGAVDTGHQADQQTVAALNGEASLTDVVTAVSRAQLALQTTTVIRDRVVQAYQDIMRMSI</sequence>
<dbReference type="PANTHER" id="PTHR34653">
    <property type="match status" value="1"/>
</dbReference>
<dbReference type="Pfam" id="PF02049">
    <property type="entry name" value="FliE"/>
    <property type="match status" value="1"/>
</dbReference>
<accession>A0A850NQB4</accession>
<dbReference type="PANTHER" id="PTHR34653:SF1">
    <property type="entry name" value="FLAGELLAR HOOK-BASAL BODY COMPLEX PROTEIN FLIE"/>
    <property type="match status" value="1"/>
</dbReference>
<comment type="subcellular location">
    <subcellularLocation>
        <location evidence="1 4">Bacterial flagellum basal body</location>
    </subcellularLocation>
</comment>
<comment type="caution">
    <text evidence="7">The sequence shown here is derived from an EMBL/GenBank/DDBJ whole genome shotgun (WGS) entry which is preliminary data.</text>
</comment>
<dbReference type="EMBL" id="JACHXV010000002">
    <property type="protein sequence ID" value="MBB3172688.1"/>
    <property type="molecule type" value="Genomic_DNA"/>
</dbReference>
<evidence type="ECO:0000313" key="9">
    <source>
        <dbReference type="Proteomes" id="UP000565205"/>
    </source>
</evidence>
<dbReference type="GO" id="GO:0009425">
    <property type="term" value="C:bacterial-type flagellum basal body"/>
    <property type="evidence" value="ECO:0007669"/>
    <property type="project" value="UniProtKB-SubCell"/>
</dbReference>
<evidence type="ECO:0000256" key="2">
    <source>
        <dbReference type="ARBA" id="ARBA00009272"/>
    </source>
</evidence>
<keyword evidence="7" id="KW-0282">Flagellum</keyword>
<dbReference type="EMBL" id="JABXXQ010000046">
    <property type="protein sequence ID" value="NVN29552.1"/>
    <property type="molecule type" value="Genomic_DNA"/>
</dbReference>
<evidence type="ECO:0000256" key="1">
    <source>
        <dbReference type="ARBA" id="ARBA00004117"/>
    </source>
</evidence>
<dbReference type="PRINTS" id="PR01006">
    <property type="entry name" value="FLGHOOKFLIE"/>
</dbReference>
<dbReference type="Proteomes" id="UP000557688">
    <property type="component" value="Unassembled WGS sequence"/>
</dbReference>
<dbReference type="HAMAP" id="MF_00724">
    <property type="entry name" value="FliE"/>
    <property type="match status" value="1"/>
</dbReference>
<organism evidence="7 9">
    <name type="scientific">Endobacter medicaginis</name>
    <dbReference type="NCBI Taxonomy" id="1181271"/>
    <lineage>
        <taxon>Bacteria</taxon>
        <taxon>Pseudomonadati</taxon>
        <taxon>Pseudomonadota</taxon>
        <taxon>Alphaproteobacteria</taxon>
        <taxon>Acetobacterales</taxon>
        <taxon>Acetobacteraceae</taxon>
        <taxon>Endobacter</taxon>
    </lineage>
</organism>
<keyword evidence="3 4" id="KW-0975">Bacterial flagellum</keyword>
<protein>
    <recommendedName>
        <fullName evidence="4 5">Flagellar hook-basal body complex protein FliE</fullName>
    </recommendedName>
</protein>
<evidence type="ECO:0000313" key="6">
    <source>
        <dbReference type="EMBL" id="MBB3172688.1"/>
    </source>
</evidence>
<dbReference type="GO" id="GO:0003774">
    <property type="term" value="F:cytoskeletal motor activity"/>
    <property type="evidence" value="ECO:0007669"/>
    <property type="project" value="InterPro"/>
</dbReference>
<keyword evidence="8" id="KW-1185">Reference proteome</keyword>
<proteinExistence type="inferred from homology"/>
<name>A0A850NQB4_9PROT</name>
<evidence type="ECO:0000256" key="3">
    <source>
        <dbReference type="ARBA" id="ARBA00023143"/>
    </source>
</evidence>
<dbReference type="InterPro" id="IPR001624">
    <property type="entry name" value="FliE"/>
</dbReference>
<keyword evidence="7" id="KW-0966">Cell projection</keyword>
<dbReference type="AlphaFoldDB" id="A0A850NQB4"/>
<dbReference type="RefSeq" id="WP_176622335.1">
    <property type="nucleotide sequence ID" value="NZ_JABXXQ010000046.1"/>
</dbReference>
<reference evidence="6 8" key="2">
    <citation type="submission" date="2020-08" db="EMBL/GenBank/DDBJ databases">
        <title>Genomic Encyclopedia of Type Strains, Phase III (KMG-III): the genomes of soil and plant-associated and newly described type strains.</title>
        <authorList>
            <person name="Whitman W."/>
        </authorList>
    </citation>
    <scope>NUCLEOTIDE SEQUENCE [LARGE SCALE GENOMIC DNA]</scope>
    <source>
        <strain evidence="6 8">CECT 8088</strain>
    </source>
</reference>
<dbReference type="GO" id="GO:0071973">
    <property type="term" value="P:bacterial-type flagellum-dependent cell motility"/>
    <property type="evidence" value="ECO:0007669"/>
    <property type="project" value="InterPro"/>
</dbReference>
<reference evidence="7 9" key="1">
    <citation type="submission" date="2020-06" db="EMBL/GenBank/DDBJ databases">
        <title>Description of novel acetic acid bacteria.</title>
        <authorList>
            <person name="Sombolestani A."/>
        </authorList>
    </citation>
    <scope>NUCLEOTIDE SEQUENCE [LARGE SCALE GENOMIC DNA]</scope>
    <source>
        <strain evidence="7 9">LMG 26838</strain>
    </source>
</reference>